<dbReference type="InterPro" id="IPR036322">
    <property type="entry name" value="WD40_repeat_dom_sf"/>
</dbReference>
<evidence type="ECO:0000313" key="2">
    <source>
        <dbReference type="EMBL" id="ENN70668.1"/>
    </source>
</evidence>
<dbReference type="HOGENOM" id="CLU_033769_2_1_1"/>
<evidence type="ECO:0000313" key="3">
    <source>
        <dbReference type="EnsemblMetazoa" id="XP_019771270.1"/>
    </source>
</evidence>
<dbReference type="OMA" id="CTDARYV"/>
<reference evidence="2 4" key="2">
    <citation type="journal article" date="2013" name="Genome Biol.">
        <title>Draft genome of the mountain pine beetle, Dendroctonus ponderosae Hopkins, a major forest pest.</title>
        <authorList>
            <person name="Keeling C.I."/>
            <person name="Yuen M.M."/>
            <person name="Liao N.Y."/>
            <person name="Docking T.R."/>
            <person name="Chan S.K."/>
            <person name="Taylor G.A."/>
            <person name="Palmquist D.L."/>
            <person name="Jackman S.D."/>
            <person name="Nguyen A."/>
            <person name="Li M."/>
            <person name="Henderson H."/>
            <person name="Janes J.K."/>
            <person name="Zhao Y."/>
            <person name="Pandoh P."/>
            <person name="Moore R."/>
            <person name="Sperling F.A."/>
            <person name="Huber D.P."/>
            <person name="Birol I."/>
            <person name="Jones S.J."/>
            <person name="Bohlmann J."/>
        </authorList>
    </citation>
    <scope>NUCLEOTIDE SEQUENCE</scope>
</reference>
<dbReference type="OrthoDB" id="18388at2759"/>
<dbReference type="KEGG" id="dpa:109545172"/>
<dbReference type="PANTHER" id="PTHR16038">
    <property type="entry name" value="NOP SEVEN ASSOCIATED PROTEIN 1"/>
    <property type="match status" value="1"/>
</dbReference>
<proteinExistence type="evidence at transcript level"/>
<dbReference type="Gene3D" id="2.130.10.10">
    <property type="entry name" value="YVTN repeat-like/Quinoprotein amine dehydrogenase"/>
    <property type="match status" value="2"/>
</dbReference>
<accession>J3JZ39</accession>
<dbReference type="GO" id="GO:0030687">
    <property type="term" value="C:preribosome, large subunit precursor"/>
    <property type="evidence" value="ECO:0007669"/>
    <property type="project" value="TreeGrafter"/>
</dbReference>
<dbReference type="SUPFAM" id="SSF50978">
    <property type="entry name" value="WD40 repeat-like"/>
    <property type="match status" value="1"/>
</dbReference>
<reference evidence="1" key="1">
    <citation type="journal article" date="2012" name="Insect Biochem. Mol. Biol.">
        <title>Transcriptome and full-length cDNA resources for the mountain pine beetle, Dendroctonus ponderosae Hopkins, a major insect pest of pine forests.</title>
        <authorList>
            <person name="Keeling C.I."/>
            <person name="Henderson H."/>
            <person name="Li M."/>
            <person name="Yuen M."/>
            <person name="Clark E.L."/>
            <person name="Fraser J.D."/>
            <person name="Huber D.P."/>
            <person name="Liao N.Y."/>
            <person name="Roderick Docking T."/>
            <person name="Birol I."/>
            <person name="Chan S.K."/>
            <person name="Taylor G.A."/>
            <person name="Palmquist D."/>
            <person name="Jones S.J."/>
            <person name="Bohlmann J."/>
        </authorList>
    </citation>
    <scope>NUCLEOTIDE SEQUENCE</scope>
    <source>
        <tissue evidence="1">Whole larvae</tissue>
    </source>
</reference>
<organism evidence="1">
    <name type="scientific">Dendroctonus ponderosae</name>
    <name type="common">Mountain pine beetle</name>
    <dbReference type="NCBI Taxonomy" id="77166"/>
    <lineage>
        <taxon>Eukaryota</taxon>
        <taxon>Metazoa</taxon>
        <taxon>Ecdysozoa</taxon>
        <taxon>Arthropoda</taxon>
        <taxon>Hexapoda</taxon>
        <taxon>Insecta</taxon>
        <taxon>Pterygota</taxon>
        <taxon>Neoptera</taxon>
        <taxon>Endopterygota</taxon>
        <taxon>Coleoptera</taxon>
        <taxon>Polyphaga</taxon>
        <taxon>Cucujiformia</taxon>
        <taxon>Curculionidae</taxon>
        <taxon>Scolytinae</taxon>
        <taxon>Dendroctonus</taxon>
    </lineage>
</organism>
<dbReference type="EMBL" id="BT128520">
    <property type="protein sequence ID" value="AEE63477.1"/>
    <property type="molecule type" value="mRNA"/>
</dbReference>
<dbReference type="GO" id="GO:0005730">
    <property type="term" value="C:nucleolus"/>
    <property type="evidence" value="ECO:0007669"/>
    <property type="project" value="InterPro"/>
</dbReference>
<evidence type="ECO:0000313" key="4">
    <source>
        <dbReference type="Proteomes" id="UP000019118"/>
    </source>
</evidence>
<dbReference type="InterPro" id="IPR015943">
    <property type="entry name" value="WD40/YVTN_repeat-like_dom_sf"/>
</dbReference>
<name>J3JZ39_DENPD</name>
<reference evidence="3" key="3">
    <citation type="submission" date="2024-08" db="UniProtKB">
        <authorList>
            <consortium name="EnsemblMetazoa"/>
        </authorList>
    </citation>
    <scope>IDENTIFICATION</scope>
</reference>
<gene>
    <name evidence="3" type="primary">109545172</name>
    <name evidence="2" type="ORF">YQE_12613</name>
</gene>
<dbReference type="EMBL" id="KB741288">
    <property type="protein sequence ID" value="ENN70668.1"/>
    <property type="molecule type" value="Genomic_DNA"/>
</dbReference>
<dbReference type="SMART" id="SM00320">
    <property type="entry name" value="WD40"/>
    <property type="match status" value="4"/>
</dbReference>
<dbReference type="AlphaFoldDB" id="J3JZ39"/>
<dbReference type="PANTHER" id="PTHR16038:SF4">
    <property type="entry name" value="WD REPEAT-CONTAINING PROTEIN 74"/>
    <property type="match status" value="1"/>
</dbReference>
<dbReference type="EnsemblMetazoa" id="XM_019915711.1">
    <property type="protein sequence ID" value="XP_019771270.1"/>
    <property type="gene ID" value="LOC109545172"/>
</dbReference>
<protein>
    <submittedName>
        <fullName evidence="1 3">Uncharacterized protein</fullName>
    </submittedName>
</protein>
<sequence>MDITNTQFYLGTARGVLLCTTDKANDVKVFKNGEKTEVTALANGRHENEIALGYGNGNVDIFDTKRRCFTKKIDNLEGSESITGICHINQSLVVAKHDGVINIWRDKLRDFFSINLNENSTLDAIEHNQNNKIVGTGGEANDFKTWNIETKQCVFKAKSLGHDHLQLPIPTSITGICFFNGAENLGACCTAQGRVLLYDDRTQRKPVVNYFYEKASYSTISSSFNDLQLFVGNTKGYMQWLDLRCTTKSLKTYTNFRGAVTDIACDSVKSSVASVSLDRHLRIHKIESKELIRELYMKQSLSKMLIQPIIKEESSEEDDEFETLFNEMEHV</sequence>
<dbReference type="InterPro" id="IPR037379">
    <property type="entry name" value="WDR74/Nsa1"/>
</dbReference>
<keyword evidence="4" id="KW-1185">Reference proteome</keyword>
<dbReference type="InterPro" id="IPR001680">
    <property type="entry name" value="WD40_rpt"/>
</dbReference>
<evidence type="ECO:0000313" key="1">
    <source>
        <dbReference type="EMBL" id="AEE63477.1"/>
    </source>
</evidence>
<dbReference type="Proteomes" id="UP000019118">
    <property type="component" value="Unassembled WGS sequence"/>
</dbReference>
<dbReference type="GO" id="GO:0042273">
    <property type="term" value="P:ribosomal large subunit biogenesis"/>
    <property type="evidence" value="ECO:0007669"/>
    <property type="project" value="InterPro"/>
</dbReference>